<sequence>MRGFIGMCVLGAFTALSTPVAAQDQTVVLPSPIMVVDFERVFVETLYGQRIAETVSQERERVQADNDRIAAELLAEETALTEARATMNPVAFRAAAEAFNERAQSVRSDREIEQDKLVQLRDSERSQFLERIRPIVLALMLERGAVVAMDRRAVIQAIGSANATEDAVDLIDKTLGDGAMQPDERPTLRPMEDTSTTPDDVEAPIVPPIVADDVLPDLPQSE</sequence>
<protein>
    <submittedName>
        <fullName evidence="3">Skp family chaperone for outer membrane proteins</fullName>
    </submittedName>
</protein>
<accession>A0A7W9EXP3</accession>
<name>A0A7W9EXP3_9RHOB</name>
<dbReference type="AlphaFoldDB" id="A0A7W9EXP3"/>
<keyword evidence="4" id="KW-1185">Reference proteome</keyword>
<keyword evidence="2" id="KW-0732">Signal</keyword>
<comment type="caution">
    <text evidence="3">The sequence shown here is derived from an EMBL/GenBank/DDBJ whole genome shotgun (WGS) entry which is preliminary data.</text>
</comment>
<dbReference type="EMBL" id="JACIJM010000004">
    <property type="protein sequence ID" value="MBB5721913.1"/>
    <property type="molecule type" value="Genomic_DNA"/>
</dbReference>
<feature type="signal peptide" evidence="2">
    <location>
        <begin position="1"/>
        <end position="22"/>
    </location>
</feature>
<dbReference type="SUPFAM" id="SSF111384">
    <property type="entry name" value="OmpH-like"/>
    <property type="match status" value="1"/>
</dbReference>
<dbReference type="SMART" id="SM00935">
    <property type="entry name" value="OmpH"/>
    <property type="match status" value="1"/>
</dbReference>
<dbReference type="Gene3D" id="3.30.910.20">
    <property type="entry name" value="Skp domain"/>
    <property type="match status" value="1"/>
</dbReference>
<dbReference type="InterPro" id="IPR024930">
    <property type="entry name" value="Skp_dom_sf"/>
</dbReference>
<reference evidence="3 4" key="1">
    <citation type="submission" date="2020-08" db="EMBL/GenBank/DDBJ databases">
        <title>Genomic Encyclopedia of Type Strains, Phase IV (KMG-IV): sequencing the most valuable type-strain genomes for metagenomic binning, comparative biology and taxonomic classification.</title>
        <authorList>
            <person name="Goeker M."/>
        </authorList>
    </citation>
    <scope>NUCLEOTIDE SEQUENCE [LARGE SCALE GENOMIC DNA]</scope>
    <source>
        <strain evidence="3 4">DSM 101064</strain>
    </source>
</reference>
<evidence type="ECO:0000313" key="3">
    <source>
        <dbReference type="EMBL" id="MBB5721913.1"/>
    </source>
</evidence>
<dbReference type="Pfam" id="PF03938">
    <property type="entry name" value="OmpH"/>
    <property type="match status" value="1"/>
</dbReference>
<feature type="chain" id="PRO_5031463610" evidence="2">
    <location>
        <begin position="23"/>
        <end position="222"/>
    </location>
</feature>
<gene>
    <name evidence="3" type="ORF">FHS72_001537</name>
</gene>
<dbReference type="RefSeq" id="WP_183527725.1">
    <property type="nucleotide sequence ID" value="NZ_JACIJM010000004.1"/>
</dbReference>
<dbReference type="InterPro" id="IPR005632">
    <property type="entry name" value="Chaperone_Skp"/>
</dbReference>
<proteinExistence type="predicted"/>
<feature type="region of interest" description="Disordered" evidence="1">
    <location>
        <begin position="176"/>
        <end position="222"/>
    </location>
</feature>
<evidence type="ECO:0000256" key="1">
    <source>
        <dbReference type="SAM" id="MobiDB-lite"/>
    </source>
</evidence>
<organism evidence="3 4">
    <name type="scientific">Yoonia ponticola</name>
    <dbReference type="NCBI Taxonomy" id="1524255"/>
    <lineage>
        <taxon>Bacteria</taxon>
        <taxon>Pseudomonadati</taxon>
        <taxon>Pseudomonadota</taxon>
        <taxon>Alphaproteobacteria</taxon>
        <taxon>Rhodobacterales</taxon>
        <taxon>Paracoccaceae</taxon>
        <taxon>Yoonia</taxon>
    </lineage>
</organism>
<feature type="compositionally biased region" description="Basic and acidic residues" evidence="1">
    <location>
        <begin position="182"/>
        <end position="192"/>
    </location>
</feature>
<evidence type="ECO:0000256" key="2">
    <source>
        <dbReference type="SAM" id="SignalP"/>
    </source>
</evidence>
<dbReference type="Proteomes" id="UP000535415">
    <property type="component" value="Unassembled WGS sequence"/>
</dbReference>
<dbReference type="GO" id="GO:0051082">
    <property type="term" value="F:unfolded protein binding"/>
    <property type="evidence" value="ECO:0007669"/>
    <property type="project" value="InterPro"/>
</dbReference>
<evidence type="ECO:0000313" key="4">
    <source>
        <dbReference type="Proteomes" id="UP000535415"/>
    </source>
</evidence>